<feature type="compositionally biased region" description="Basic and acidic residues" evidence="1">
    <location>
        <begin position="83"/>
        <end position="93"/>
    </location>
</feature>
<dbReference type="RefSeq" id="XP_030761616.1">
    <property type="nucleotide sequence ID" value="XM_030905756.1"/>
</dbReference>
<feature type="region of interest" description="Disordered" evidence="1">
    <location>
        <begin position="198"/>
        <end position="237"/>
    </location>
</feature>
<name>A0A6J2YE18_SITOR</name>
<gene>
    <name evidence="3 4" type="primary">LOC115886539</name>
</gene>
<evidence type="ECO:0000313" key="4">
    <source>
        <dbReference type="RefSeq" id="XP_030761616.1"/>
    </source>
</evidence>
<evidence type="ECO:0000256" key="1">
    <source>
        <dbReference type="SAM" id="MobiDB-lite"/>
    </source>
</evidence>
<dbReference type="RefSeq" id="XP_030761615.1">
    <property type="nucleotide sequence ID" value="XM_030905755.1"/>
</dbReference>
<feature type="compositionally biased region" description="Basic and acidic residues" evidence="1">
    <location>
        <begin position="334"/>
        <end position="353"/>
    </location>
</feature>
<evidence type="ECO:0000313" key="2">
    <source>
        <dbReference type="Proteomes" id="UP000504635"/>
    </source>
</evidence>
<dbReference type="KEGG" id="soy:115886539"/>
<feature type="compositionally biased region" description="Low complexity" evidence="1">
    <location>
        <begin position="418"/>
        <end position="429"/>
    </location>
</feature>
<proteinExistence type="predicted"/>
<dbReference type="OrthoDB" id="10030336at2759"/>
<reference evidence="3 4" key="1">
    <citation type="submission" date="2025-04" db="UniProtKB">
        <authorList>
            <consortium name="RefSeq"/>
        </authorList>
    </citation>
    <scope>IDENTIFICATION</scope>
    <source>
        <tissue evidence="3 4">Gonads</tissue>
    </source>
</reference>
<dbReference type="Proteomes" id="UP000504635">
    <property type="component" value="Unplaced"/>
</dbReference>
<keyword evidence="2" id="KW-1185">Reference proteome</keyword>
<protein>
    <submittedName>
        <fullName evidence="3 4">Uncharacterized protein LOC115886539 isoform X1</fullName>
    </submittedName>
</protein>
<sequence>MNNNKRNQLKMSKLRHSSLDLAEVEMKKKQHQDVLTRARNKFLMLSDALKNRKADENQNNRPLPKSMTQCTLDYLFKHSQEKDKNHHGYHADGSENAPLQRQTSVGSYPIEIRVSSYENDLDEDPEGIFIPISRLRPATVCVDSPSVNRRSDADALALERPRKKLSFKEPEAVTLKKTPKKSTINHKPDETIHRKISQHVTTNQKPESETQAKKPVTNHRQDESQATKTKNGHGFNKWGLKTMISGGGKKSSEGEGEFTLGKGIKSMAGLGLSVVTNGVNRTPSFEDRDLESQALRVVRTVGQAFEVCHKLSIGAPEDNLDDEQETTVTQDLLSDRLSDVASDKPKKDLDTNSDRNSLNLDEASLKDSYLDTSVKTNKTNSPRLGVLPPPPVNNQPSSRKNLPLQAETYAAPHSDGLGNNSNTGSTGTTMPPPGSAPCLHTTNFSCSESNWISRNSRLRRPWLSCSWLGSSYKLNRLLEWRLKLELTNFWCTTVNFWTT</sequence>
<organism evidence="2 4">
    <name type="scientific">Sitophilus oryzae</name>
    <name type="common">Rice weevil</name>
    <name type="synonym">Curculio oryzae</name>
    <dbReference type="NCBI Taxonomy" id="7048"/>
    <lineage>
        <taxon>Eukaryota</taxon>
        <taxon>Metazoa</taxon>
        <taxon>Ecdysozoa</taxon>
        <taxon>Arthropoda</taxon>
        <taxon>Hexapoda</taxon>
        <taxon>Insecta</taxon>
        <taxon>Pterygota</taxon>
        <taxon>Neoptera</taxon>
        <taxon>Endopterygota</taxon>
        <taxon>Coleoptera</taxon>
        <taxon>Polyphaga</taxon>
        <taxon>Cucujiformia</taxon>
        <taxon>Curculionidae</taxon>
        <taxon>Dryophthorinae</taxon>
        <taxon>Sitophilus</taxon>
    </lineage>
</organism>
<dbReference type="AlphaFoldDB" id="A0A6J2YE18"/>
<accession>A0A6J2YE18</accession>
<dbReference type="GeneID" id="115886539"/>
<feature type="compositionally biased region" description="Polar residues" evidence="1">
    <location>
        <begin position="370"/>
        <end position="382"/>
    </location>
</feature>
<evidence type="ECO:0000313" key="3">
    <source>
        <dbReference type="RefSeq" id="XP_030761615.1"/>
    </source>
</evidence>
<feature type="region of interest" description="Disordered" evidence="1">
    <location>
        <begin position="334"/>
        <end position="436"/>
    </location>
</feature>
<feature type="region of interest" description="Disordered" evidence="1">
    <location>
        <begin position="83"/>
        <end position="104"/>
    </location>
</feature>